<evidence type="ECO:0000256" key="2">
    <source>
        <dbReference type="SAM" id="Phobius"/>
    </source>
</evidence>
<protein>
    <submittedName>
        <fullName evidence="3">Uncharacterized protein</fullName>
    </submittedName>
</protein>
<feature type="region of interest" description="Disordered" evidence="1">
    <location>
        <begin position="162"/>
        <end position="184"/>
    </location>
</feature>
<proteinExistence type="predicted"/>
<feature type="transmembrane region" description="Helical" evidence="2">
    <location>
        <begin position="6"/>
        <end position="25"/>
    </location>
</feature>
<dbReference type="EMBL" id="PIUK01000195">
    <property type="protein sequence ID" value="MBY6277544.1"/>
    <property type="molecule type" value="Genomic_DNA"/>
</dbReference>
<feature type="compositionally biased region" description="Low complexity" evidence="1">
    <location>
        <begin position="172"/>
        <end position="184"/>
    </location>
</feature>
<sequence>MRHEQIIVAAVAGVFFVWYFAGAWLNRRRGAQILGAVRQAVGAVGRGATVRWHGRSAFEVAVAEPLAPLAAFRLLCLLEPRDFPLALAWNRLRGRRDQVVIHAEFARPPREGRPLAPAECDIPGLTGAALSGSPPHLRLTLQVAVGGEDAIARAFALARQLAEQPPRGQPPGGVRAASAGGAAT</sequence>
<gene>
    <name evidence="3" type="ORF">CWE10_15295</name>
</gene>
<keyword evidence="2" id="KW-0812">Transmembrane</keyword>
<evidence type="ECO:0000256" key="1">
    <source>
        <dbReference type="SAM" id="MobiDB-lite"/>
    </source>
</evidence>
<name>A0A953IB99_SYMTR</name>
<dbReference type="Proteomes" id="UP000732377">
    <property type="component" value="Unassembled WGS sequence"/>
</dbReference>
<accession>A0A953IB99</accession>
<evidence type="ECO:0000313" key="3">
    <source>
        <dbReference type="EMBL" id="MBY6277544.1"/>
    </source>
</evidence>
<organism evidence="3 4">
    <name type="scientific">Symbiobacterium thermophilum</name>
    <dbReference type="NCBI Taxonomy" id="2734"/>
    <lineage>
        <taxon>Bacteria</taxon>
        <taxon>Bacillati</taxon>
        <taxon>Bacillota</taxon>
        <taxon>Clostridia</taxon>
        <taxon>Eubacteriales</taxon>
        <taxon>Symbiobacteriaceae</taxon>
        <taxon>Symbiobacterium</taxon>
    </lineage>
</organism>
<keyword evidence="2" id="KW-0472">Membrane</keyword>
<dbReference type="RefSeq" id="WP_273380797.1">
    <property type="nucleotide sequence ID" value="NZ_PIUK01000195.1"/>
</dbReference>
<keyword evidence="2" id="KW-1133">Transmembrane helix</keyword>
<comment type="caution">
    <text evidence="3">The sequence shown here is derived from an EMBL/GenBank/DDBJ whole genome shotgun (WGS) entry which is preliminary data.</text>
</comment>
<evidence type="ECO:0000313" key="4">
    <source>
        <dbReference type="Proteomes" id="UP000732377"/>
    </source>
</evidence>
<reference evidence="3" key="1">
    <citation type="submission" date="2017-11" db="EMBL/GenBank/DDBJ databases">
        <title>Three new genomes from thermophilic consortium.</title>
        <authorList>
            <person name="Quaggio R."/>
            <person name="Amgarten D."/>
            <person name="Setubal J.C."/>
        </authorList>
    </citation>
    <scope>NUCLEOTIDE SEQUENCE</scope>
    <source>
        <strain evidence="3">ZCTH01-B2</strain>
    </source>
</reference>
<dbReference type="AlphaFoldDB" id="A0A953IB99"/>